<keyword evidence="2" id="KW-1185">Reference proteome</keyword>
<name>A0A834WC09_9FABA</name>
<comment type="caution">
    <text evidence="1">The sequence shown here is derived from an EMBL/GenBank/DDBJ whole genome shotgun (WGS) entry which is preliminary data.</text>
</comment>
<dbReference type="EMBL" id="JAAIUW010000009">
    <property type="protein sequence ID" value="KAF7816952.1"/>
    <property type="molecule type" value="Genomic_DNA"/>
</dbReference>
<sequence>MREKGWVPNFKLLPKGEVESTCIELRSTRGWMTAQLQEAWHTVVAPRG</sequence>
<gene>
    <name evidence="1" type="ORF">G2W53_030921</name>
</gene>
<accession>A0A834WC09</accession>
<protein>
    <submittedName>
        <fullName evidence="1">Uncharacterized protein</fullName>
    </submittedName>
</protein>
<proteinExistence type="predicted"/>
<dbReference type="Proteomes" id="UP000634136">
    <property type="component" value="Unassembled WGS sequence"/>
</dbReference>
<reference evidence="1" key="1">
    <citation type="submission" date="2020-09" db="EMBL/GenBank/DDBJ databases">
        <title>Genome-Enabled Discovery of Anthraquinone Biosynthesis in Senna tora.</title>
        <authorList>
            <person name="Kang S.-H."/>
            <person name="Pandey R.P."/>
            <person name="Lee C.-M."/>
            <person name="Sim J.-S."/>
            <person name="Jeong J.-T."/>
            <person name="Choi B.-S."/>
            <person name="Jung M."/>
            <person name="Ginzburg D."/>
            <person name="Zhao K."/>
            <person name="Won S.Y."/>
            <person name="Oh T.-J."/>
            <person name="Yu Y."/>
            <person name="Kim N.-H."/>
            <person name="Lee O.R."/>
            <person name="Lee T.-H."/>
            <person name="Bashyal P."/>
            <person name="Kim T.-S."/>
            <person name="Lee W.-H."/>
            <person name="Kawkins C."/>
            <person name="Kim C.-K."/>
            <person name="Kim J.S."/>
            <person name="Ahn B.O."/>
            <person name="Rhee S.Y."/>
            <person name="Sohng J.K."/>
        </authorList>
    </citation>
    <scope>NUCLEOTIDE SEQUENCE</scope>
    <source>
        <tissue evidence="1">Leaf</tissue>
    </source>
</reference>
<organism evidence="1 2">
    <name type="scientific">Senna tora</name>
    <dbReference type="NCBI Taxonomy" id="362788"/>
    <lineage>
        <taxon>Eukaryota</taxon>
        <taxon>Viridiplantae</taxon>
        <taxon>Streptophyta</taxon>
        <taxon>Embryophyta</taxon>
        <taxon>Tracheophyta</taxon>
        <taxon>Spermatophyta</taxon>
        <taxon>Magnoliopsida</taxon>
        <taxon>eudicotyledons</taxon>
        <taxon>Gunneridae</taxon>
        <taxon>Pentapetalae</taxon>
        <taxon>rosids</taxon>
        <taxon>fabids</taxon>
        <taxon>Fabales</taxon>
        <taxon>Fabaceae</taxon>
        <taxon>Caesalpinioideae</taxon>
        <taxon>Cassia clade</taxon>
        <taxon>Senna</taxon>
    </lineage>
</organism>
<evidence type="ECO:0000313" key="2">
    <source>
        <dbReference type="Proteomes" id="UP000634136"/>
    </source>
</evidence>
<evidence type="ECO:0000313" key="1">
    <source>
        <dbReference type="EMBL" id="KAF7816952.1"/>
    </source>
</evidence>
<dbReference type="AlphaFoldDB" id="A0A834WC09"/>